<protein>
    <submittedName>
        <fullName evidence="2">Uncharacterized protein</fullName>
    </submittedName>
</protein>
<feature type="compositionally biased region" description="Basic and acidic residues" evidence="1">
    <location>
        <begin position="41"/>
        <end position="64"/>
    </location>
</feature>
<accession>A0AAV7PKE3</accession>
<feature type="region of interest" description="Disordered" evidence="1">
    <location>
        <begin position="1"/>
        <end position="70"/>
    </location>
</feature>
<dbReference type="AlphaFoldDB" id="A0AAV7PKE3"/>
<organism evidence="2 3">
    <name type="scientific">Pleurodeles waltl</name>
    <name type="common">Iberian ribbed newt</name>
    <dbReference type="NCBI Taxonomy" id="8319"/>
    <lineage>
        <taxon>Eukaryota</taxon>
        <taxon>Metazoa</taxon>
        <taxon>Chordata</taxon>
        <taxon>Craniata</taxon>
        <taxon>Vertebrata</taxon>
        <taxon>Euteleostomi</taxon>
        <taxon>Amphibia</taxon>
        <taxon>Batrachia</taxon>
        <taxon>Caudata</taxon>
        <taxon>Salamandroidea</taxon>
        <taxon>Salamandridae</taxon>
        <taxon>Pleurodelinae</taxon>
        <taxon>Pleurodeles</taxon>
    </lineage>
</organism>
<name>A0AAV7PKE3_PLEWA</name>
<reference evidence="2" key="1">
    <citation type="journal article" date="2022" name="bioRxiv">
        <title>Sequencing and chromosome-scale assembly of the giantPleurodeles waltlgenome.</title>
        <authorList>
            <person name="Brown T."/>
            <person name="Elewa A."/>
            <person name="Iarovenko S."/>
            <person name="Subramanian E."/>
            <person name="Araus A.J."/>
            <person name="Petzold A."/>
            <person name="Susuki M."/>
            <person name="Suzuki K.-i.T."/>
            <person name="Hayashi T."/>
            <person name="Toyoda A."/>
            <person name="Oliveira C."/>
            <person name="Osipova E."/>
            <person name="Leigh N.D."/>
            <person name="Simon A."/>
            <person name="Yun M.H."/>
        </authorList>
    </citation>
    <scope>NUCLEOTIDE SEQUENCE</scope>
    <source>
        <strain evidence="2">20211129_DDA</strain>
        <tissue evidence="2">Liver</tissue>
    </source>
</reference>
<dbReference type="EMBL" id="JANPWB010000011">
    <property type="protein sequence ID" value="KAJ1127811.1"/>
    <property type="molecule type" value="Genomic_DNA"/>
</dbReference>
<dbReference type="Proteomes" id="UP001066276">
    <property type="component" value="Chromosome 7"/>
</dbReference>
<keyword evidence="3" id="KW-1185">Reference proteome</keyword>
<feature type="compositionally biased region" description="Low complexity" evidence="1">
    <location>
        <begin position="20"/>
        <end position="39"/>
    </location>
</feature>
<comment type="caution">
    <text evidence="2">The sequence shown here is derived from an EMBL/GenBank/DDBJ whole genome shotgun (WGS) entry which is preliminary data.</text>
</comment>
<sequence length="70" mass="7113">MRVSARVGPRPEVSGPSVTSGSLVLPVGPLGNVVPSGPVARCEEGREDIKKEKEPGIEGGREGGEGGGKY</sequence>
<gene>
    <name evidence="2" type="ORF">NDU88_006204</name>
</gene>
<evidence type="ECO:0000256" key="1">
    <source>
        <dbReference type="SAM" id="MobiDB-lite"/>
    </source>
</evidence>
<evidence type="ECO:0000313" key="3">
    <source>
        <dbReference type="Proteomes" id="UP001066276"/>
    </source>
</evidence>
<evidence type="ECO:0000313" key="2">
    <source>
        <dbReference type="EMBL" id="KAJ1127811.1"/>
    </source>
</evidence>
<proteinExistence type="predicted"/>